<dbReference type="SUPFAM" id="SSF54862">
    <property type="entry name" value="4Fe-4S ferredoxins"/>
    <property type="match status" value="1"/>
</dbReference>
<dbReference type="EMBL" id="NJBN01000007">
    <property type="protein sequence ID" value="TKJ39702.1"/>
    <property type="molecule type" value="Genomic_DNA"/>
</dbReference>
<name>A0A532UXS9_UNCL8</name>
<evidence type="ECO:0000259" key="4">
    <source>
        <dbReference type="PROSITE" id="PS51379"/>
    </source>
</evidence>
<sequence>MSTSEPNFHFVCTIAEAREIVDGHDLYWVSNCECREERGSCKRSGIFLCLQFKEKTAATGTGLRPVSKDEVLKILKESEETHLVPRPFRDNDIKTVTEGICFCCDCCCDFFTDDVPSPCDKGVYIERTDEELCTHCGECEEFCFFKAREWDGEELTVVADECYGCGVCVDVCPEGAIDMVGR</sequence>
<evidence type="ECO:0000256" key="3">
    <source>
        <dbReference type="ARBA" id="ARBA00023014"/>
    </source>
</evidence>
<organism evidence="5 6">
    <name type="scientific">candidate division LCP-89 bacterium B3_LCP</name>
    <dbReference type="NCBI Taxonomy" id="2012998"/>
    <lineage>
        <taxon>Bacteria</taxon>
        <taxon>Pseudomonadati</taxon>
        <taxon>Bacteria division LCP-89</taxon>
    </lineage>
</organism>
<keyword evidence="3" id="KW-0411">Iron-sulfur</keyword>
<dbReference type="GO" id="GO:0051536">
    <property type="term" value="F:iron-sulfur cluster binding"/>
    <property type="evidence" value="ECO:0007669"/>
    <property type="project" value="UniProtKB-KW"/>
</dbReference>
<protein>
    <recommendedName>
        <fullName evidence="4">4Fe-4S ferredoxin-type domain-containing protein</fullName>
    </recommendedName>
</protein>
<dbReference type="GO" id="GO:0046872">
    <property type="term" value="F:metal ion binding"/>
    <property type="evidence" value="ECO:0007669"/>
    <property type="project" value="UniProtKB-KW"/>
</dbReference>
<dbReference type="PROSITE" id="PS51379">
    <property type="entry name" value="4FE4S_FER_2"/>
    <property type="match status" value="2"/>
</dbReference>
<evidence type="ECO:0000256" key="1">
    <source>
        <dbReference type="ARBA" id="ARBA00022723"/>
    </source>
</evidence>
<dbReference type="InterPro" id="IPR017896">
    <property type="entry name" value="4Fe4S_Fe-S-bd"/>
</dbReference>
<evidence type="ECO:0000256" key="2">
    <source>
        <dbReference type="ARBA" id="ARBA00023004"/>
    </source>
</evidence>
<dbReference type="Proteomes" id="UP000319619">
    <property type="component" value="Unassembled WGS sequence"/>
</dbReference>
<accession>A0A532UXS9</accession>
<dbReference type="InterPro" id="IPR017900">
    <property type="entry name" value="4Fe4S_Fe_S_CS"/>
</dbReference>
<reference evidence="5 6" key="1">
    <citation type="submission" date="2017-06" db="EMBL/GenBank/DDBJ databases">
        <title>Novel microbial phyla capable of carbon fixation and sulfur reduction in deep-sea sediments.</title>
        <authorList>
            <person name="Huang J."/>
            <person name="Baker B."/>
            <person name="Wang Y."/>
        </authorList>
    </citation>
    <scope>NUCLEOTIDE SEQUENCE [LARGE SCALE GENOMIC DNA]</scope>
    <source>
        <strain evidence="5">B3_LCP</strain>
    </source>
</reference>
<keyword evidence="1" id="KW-0479">Metal-binding</keyword>
<proteinExistence type="predicted"/>
<dbReference type="Pfam" id="PF14697">
    <property type="entry name" value="Fer4_21"/>
    <property type="match status" value="1"/>
</dbReference>
<gene>
    <name evidence="5" type="ORF">CEE37_10510</name>
</gene>
<feature type="domain" description="4Fe-4S ferredoxin-type" evidence="4">
    <location>
        <begin position="153"/>
        <end position="182"/>
    </location>
</feature>
<feature type="domain" description="4Fe-4S ferredoxin-type" evidence="4">
    <location>
        <begin position="124"/>
        <end position="152"/>
    </location>
</feature>
<evidence type="ECO:0000313" key="6">
    <source>
        <dbReference type="Proteomes" id="UP000319619"/>
    </source>
</evidence>
<keyword evidence="2" id="KW-0408">Iron</keyword>
<dbReference type="PROSITE" id="PS00198">
    <property type="entry name" value="4FE4S_FER_1"/>
    <property type="match status" value="1"/>
</dbReference>
<dbReference type="AlphaFoldDB" id="A0A532UXS9"/>
<evidence type="ECO:0000313" key="5">
    <source>
        <dbReference type="EMBL" id="TKJ39702.1"/>
    </source>
</evidence>
<comment type="caution">
    <text evidence="5">The sequence shown here is derived from an EMBL/GenBank/DDBJ whole genome shotgun (WGS) entry which is preliminary data.</text>
</comment>
<dbReference type="Gene3D" id="3.30.70.20">
    <property type="match status" value="1"/>
</dbReference>